<protein>
    <submittedName>
        <fullName evidence="2">Bacteroides conjugative transposon TraN protein</fullName>
    </submittedName>
</protein>
<gene>
    <name evidence="2" type="ORF">SAMN04488511_11449</name>
</gene>
<dbReference type="AlphaFoldDB" id="A0A1I0TTB2"/>
<dbReference type="EMBL" id="FOJM01000014">
    <property type="protein sequence ID" value="SFA54950.1"/>
    <property type="molecule type" value="Genomic_DNA"/>
</dbReference>
<dbReference type="RefSeq" id="WP_090985762.1">
    <property type="nucleotide sequence ID" value="NZ_FOJM01000014.1"/>
</dbReference>
<proteinExistence type="predicted"/>
<sequence>MKNNILTIVLLFLMAGTLSAQSMGNTIGASIEVPKIYIKRTLTLHFLAPEKITYVDIPKGLVGDLPDKNLLRIKMLDSTKFKDGYMGVLTIMGEKRIKQYAIIFDDRPETAFSSLIDISFGEMRAVEAKSSIISSAELDSISKKMFEHKPFDAEVREKKNGIRAILNGITTVGQYLLLDISFDNATKIPYEIDVLRMHIEDRKQHKATTVQSLDVVPISSFRDIPIFEKSYRNIFVLRKLTFPDHKILNIELSEKQISGRSIAFNIRYSDILKAKKISR</sequence>
<feature type="chain" id="PRO_5011663780" evidence="1">
    <location>
        <begin position="21"/>
        <end position="279"/>
    </location>
</feature>
<dbReference type="STRING" id="332999.SAMN04488511_11449"/>
<evidence type="ECO:0000313" key="2">
    <source>
        <dbReference type="EMBL" id="SFA54950.1"/>
    </source>
</evidence>
<evidence type="ECO:0000313" key="3">
    <source>
        <dbReference type="Proteomes" id="UP000198836"/>
    </source>
</evidence>
<dbReference type="Proteomes" id="UP000198836">
    <property type="component" value="Unassembled WGS sequence"/>
</dbReference>
<feature type="signal peptide" evidence="1">
    <location>
        <begin position="1"/>
        <end position="20"/>
    </location>
</feature>
<name>A0A1I0TTB2_9SPHI</name>
<dbReference type="OrthoDB" id="1038500at2"/>
<dbReference type="Pfam" id="PF13595">
    <property type="entry name" value="DUF4138"/>
    <property type="match status" value="1"/>
</dbReference>
<accession>A0A1I0TTB2</accession>
<keyword evidence="3" id="KW-1185">Reference proteome</keyword>
<dbReference type="NCBIfam" id="TIGR03780">
    <property type="entry name" value="Bac_Flav_CT_N"/>
    <property type="match status" value="1"/>
</dbReference>
<dbReference type="InterPro" id="IPR022298">
    <property type="entry name" value="Conjug_transposon_TraN"/>
</dbReference>
<organism evidence="2 3">
    <name type="scientific">Pedobacter suwonensis</name>
    <dbReference type="NCBI Taxonomy" id="332999"/>
    <lineage>
        <taxon>Bacteria</taxon>
        <taxon>Pseudomonadati</taxon>
        <taxon>Bacteroidota</taxon>
        <taxon>Sphingobacteriia</taxon>
        <taxon>Sphingobacteriales</taxon>
        <taxon>Sphingobacteriaceae</taxon>
        <taxon>Pedobacter</taxon>
    </lineage>
</organism>
<evidence type="ECO:0000256" key="1">
    <source>
        <dbReference type="SAM" id="SignalP"/>
    </source>
</evidence>
<keyword evidence="1" id="KW-0732">Signal</keyword>
<reference evidence="3" key="1">
    <citation type="submission" date="2016-10" db="EMBL/GenBank/DDBJ databases">
        <authorList>
            <person name="Varghese N."/>
            <person name="Submissions S."/>
        </authorList>
    </citation>
    <scope>NUCLEOTIDE SEQUENCE [LARGE SCALE GENOMIC DNA]</scope>
    <source>
        <strain evidence="3">DSM 18130</strain>
    </source>
</reference>